<evidence type="ECO:0000313" key="3">
    <source>
        <dbReference type="EMBL" id="CAF3706558.1"/>
    </source>
</evidence>
<dbReference type="Proteomes" id="UP000677228">
    <property type="component" value="Unassembled WGS sequence"/>
</dbReference>
<evidence type="ECO:0000313" key="4">
    <source>
        <dbReference type="Proteomes" id="UP000677228"/>
    </source>
</evidence>
<feature type="compositionally biased region" description="Low complexity" evidence="1">
    <location>
        <begin position="85"/>
        <end position="98"/>
    </location>
</feature>
<dbReference type="EMBL" id="CAJOBA010004215">
    <property type="protein sequence ID" value="CAF3706558.1"/>
    <property type="molecule type" value="Genomic_DNA"/>
</dbReference>
<gene>
    <name evidence="2" type="ORF">OVA965_LOCUS11086</name>
    <name evidence="3" type="ORF">TMI583_LOCUS11082</name>
</gene>
<evidence type="ECO:0000313" key="2">
    <source>
        <dbReference type="EMBL" id="CAF0929821.1"/>
    </source>
</evidence>
<organism evidence="2 4">
    <name type="scientific">Didymodactylos carnosus</name>
    <dbReference type="NCBI Taxonomy" id="1234261"/>
    <lineage>
        <taxon>Eukaryota</taxon>
        <taxon>Metazoa</taxon>
        <taxon>Spiralia</taxon>
        <taxon>Gnathifera</taxon>
        <taxon>Rotifera</taxon>
        <taxon>Eurotatoria</taxon>
        <taxon>Bdelloidea</taxon>
        <taxon>Philodinida</taxon>
        <taxon>Philodinidae</taxon>
        <taxon>Didymodactylos</taxon>
    </lineage>
</organism>
<dbReference type="AlphaFoldDB" id="A0A8S2DD02"/>
<feature type="region of interest" description="Disordered" evidence="1">
    <location>
        <begin position="81"/>
        <end position="101"/>
    </location>
</feature>
<protein>
    <submittedName>
        <fullName evidence="2">Uncharacterized protein</fullName>
    </submittedName>
</protein>
<sequence>MQNSSAKKSHSYRKVDDIERELIPGLTETFKNLAPAIANYIRQSGTKYGELGFYYQGLAYASARKRIYDILKNAAKQGDHCKNETTQQSQSTINISTSDPSLVDTTLPGNNDSTLSAVTSTAIVTSNQPNSLSTVIDSSPIVSTAQNDKPLNSSPSHIVSNAVFTPPRPPASFLKPSTNKNVLTNSQVSFDDNDEEEEILLTVPTKRERPISTFDASGMSDNDDDNILVIKRVLLVTQTTNTLTNFNKLIARFDKCADRFLEENGFDK</sequence>
<dbReference type="EMBL" id="CAJNOK010004213">
    <property type="protein sequence ID" value="CAF0929821.1"/>
    <property type="molecule type" value="Genomic_DNA"/>
</dbReference>
<dbReference type="Proteomes" id="UP000682733">
    <property type="component" value="Unassembled WGS sequence"/>
</dbReference>
<evidence type="ECO:0000256" key="1">
    <source>
        <dbReference type="SAM" id="MobiDB-lite"/>
    </source>
</evidence>
<comment type="caution">
    <text evidence="2">The sequence shown here is derived from an EMBL/GenBank/DDBJ whole genome shotgun (WGS) entry which is preliminary data.</text>
</comment>
<proteinExistence type="predicted"/>
<accession>A0A8S2DD02</accession>
<reference evidence="2" key="1">
    <citation type="submission" date="2021-02" db="EMBL/GenBank/DDBJ databases">
        <authorList>
            <person name="Nowell W R."/>
        </authorList>
    </citation>
    <scope>NUCLEOTIDE SEQUENCE</scope>
</reference>
<name>A0A8S2DD02_9BILA</name>